<name>A0A6A6TZK1_9PEZI</name>
<accession>A0A6A6TZK1</accession>
<dbReference type="EMBL" id="MU004242">
    <property type="protein sequence ID" value="KAF2664433.1"/>
    <property type="molecule type" value="Genomic_DNA"/>
</dbReference>
<dbReference type="AlphaFoldDB" id="A0A6A6TZK1"/>
<reference evidence="1" key="1">
    <citation type="journal article" date="2020" name="Stud. Mycol.">
        <title>101 Dothideomycetes genomes: a test case for predicting lifestyles and emergence of pathogens.</title>
        <authorList>
            <person name="Haridas S."/>
            <person name="Albert R."/>
            <person name="Binder M."/>
            <person name="Bloem J."/>
            <person name="Labutti K."/>
            <person name="Salamov A."/>
            <person name="Andreopoulos B."/>
            <person name="Baker S."/>
            <person name="Barry K."/>
            <person name="Bills G."/>
            <person name="Bluhm B."/>
            <person name="Cannon C."/>
            <person name="Castanera R."/>
            <person name="Culley D."/>
            <person name="Daum C."/>
            <person name="Ezra D."/>
            <person name="Gonzalez J."/>
            <person name="Henrissat B."/>
            <person name="Kuo A."/>
            <person name="Liang C."/>
            <person name="Lipzen A."/>
            <person name="Lutzoni F."/>
            <person name="Magnuson J."/>
            <person name="Mondo S."/>
            <person name="Nolan M."/>
            <person name="Ohm R."/>
            <person name="Pangilinan J."/>
            <person name="Park H.-J."/>
            <person name="Ramirez L."/>
            <person name="Alfaro M."/>
            <person name="Sun H."/>
            <person name="Tritt A."/>
            <person name="Yoshinaga Y."/>
            <person name="Zwiers L.-H."/>
            <person name="Turgeon B."/>
            <person name="Goodwin S."/>
            <person name="Spatafora J."/>
            <person name="Crous P."/>
            <person name="Grigoriev I."/>
        </authorList>
    </citation>
    <scope>NUCLEOTIDE SEQUENCE</scope>
    <source>
        <strain evidence="1">CBS 115976</strain>
    </source>
</reference>
<organism evidence="1 2">
    <name type="scientific">Microthyrium microscopicum</name>
    <dbReference type="NCBI Taxonomy" id="703497"/>
    <lineage>
        <taxon>Eukaryota</taxon>
        <taxon>Fungi</taxon>
        <taxon>Dikarya</taxon>
        <taxon>Ascomycota</taxon>
        <taxon>Pezizomycotina</taxon>
        <taxon>Dothideomycetes</taxon>
        <taxon>Dothideomycetes incertae sedis</taxon>
        <taxon>Microthyriales</taxon>
        <taxon>Microthyriaceae</taxon>
        <taxon>Microthyrium</taxon>
    </lineage>
</organism>
<protein>
    <submittedName>
        <fullName evidence="1">Uncharacterized protein</fullName>
    </submittedName>
</protein>
<proteinExistence type="predicted"/>
<keyword evidence="2" id="KW-1185">Reference proteome</keyword>
<evidence type="ECO:0000313" key="2">
    <source>
        <dbReference type="Proteomes" id="UP000799302"/>
    </source>
</evidence>
<evidence type="ECO:0000313" key="1">
    <source>
        <dbReference type="EMBL" id="KAF2664433.1"/>
    </source>
</evidence>
<gene>
    <name evidence="1" type="ORF">BT63DRAFT_89505</name>
</gene>
<sequence length="87" mass="9860">MPLSSCLCRRLTQRSLGQRRLQFGSRMFPRIFRTSPYTLAANPLLMFLTSHVRKNIRAMQTCLRALEPNGFAAMIHGSSVYNNTAAL</sequence>
<dbReference type="Proteomes" id="UP000799302">
    <property type="component" value="Unassembled WGS sequence"/>
</dbReference>